<dbReference type="InterPro" id="IPR027417">
    <property type="entry name" value="P-loop_NTPase"/>
</dbReference>
<keyword evidence="2" id="KW-0067">ATP-binding</keyword>
<dbReference type="Gene3D" id="3.40.50.300">
    <property type="entry name" value="P-loop containing nucleotide triphosphate hydrolases"/>
    <property type="match status" value="1"/>
</dbReference>
<dbReference type="PANTHER" id="PTHR11361:SF99">
    <property type="entry name" value="DNA MISMATCH REPAIR PROTEIN"/>
    <property type="match status" value="1"/>
</dbReference>
<dbReference type="GO" id="GO:0030983">
    <property type="term" value="F:mismatched DNA binding"/>
    <property type="evidence" value="ECO:0007669"/>
    <property type="project" value="InterPro"/>
</dbReference>
<dbReference type="Proteomes" id="UP000184474">
    <property type="component" value="Unassembled WGS sequence"/>
</dbReference>
<dbReference type="InterPro" id="IPR000432">
    <property type="entry name" value="DNA_mismatch_repair_MutS_C"/>
</dbReference>
<feature type="transmembrane region" description="Helical" evidence="4">
    <location>
        <begin position="244"/>
        <end position="266"/>
    </location>
</feature>
<accession>A0A1M6NEK3</accession>
<keyword evidence="1" id="KW-0547">Nucleotide-binding</keyword>
<dbReference type="GO" id="GO:0005524">
    <property type="term" value="F:ATP binding"/>
    <property type="evidence" value="ECO:0007669"/>
    <property type="project" value="UniProtKB-KW"/>
</dbReference>
<dbReference type="EMBL" id="FRAA01000002">
    <property type="protein sequence ID" value="SHJ94158.1"/>
    <property type="molecule type" value="Genomic_DNA"/>
</dbReference>
<feature type="transmembrane region" description="Helical" evidence="4">
    <location>
        <begin position="56"/>
        <end position="75"/>
    </location>
</feature>
<dbReference type="PANTHER" id="PTHR11361">
    <property type="entry name" value="DNA MISMATCH REPAIR PROTEIN MUTS FAMILY MEMBER"/>
    <property type="match status" value="1"/>
</dbReference>
<sequence length="599" mass="67941">MQQANKEAFFQSRIERFQKEQNEKKQTSILVGWVRILSFLVFAAVVYALFSSRETAWAIGVIITYVPIFGILVNVHSRIKAEIQQLSFLVEINQNEILRLHRNIKSLHNGAEYLDTHHPYAPDLDIFGSHSLYQLISRNRFLGSQRILAQWMAAPADIDMITQRQAAIKELREATDWTQTHTAHSHAQINQKNKARPVSSYLQDIATDTQVLNGSIWKIAQYALPTLSIAFLILINFMDWDSRWLFLVLGVNFLFLRLLFIPLLNLTKSLGDFSKIIGAYEEVIRSIESQTFTAPLLQSLKAKMSDGHKASTQIKQLKGSLQFLTNRGNLFYQSLNGLFMLDLFVLRRIQTWHQRHCNHVEHWFDSVDQIAALSDLAAFSFAEENYCFPTPKQQTCHVQAQSMLHPLIGGYEAITNDFTLSGRGELALITGSNMSGKSTFLRTIGINLVLAQMGAPVAAKSFSFSPLKIFTSMRTQDNLEESVSSFYAEISRIKQMLEQIDEDIPTFYLLDEILKGTNTKDRHAGATALIEQLTTSNSLGLISTHDVELAELAIDRMTNYSFNSQLSDDEISFDYKLTDGPCRSFNASALMRKMGIIKK</sequence>
<evidence type="ECO:0000259" key="5">
    <source>
        <dbReference type="SMART" id="SM00534"/>
    </source>
</evidence>
<dbReference type="GO" id="GO:0006298">
    <property type="term" value="P:mismatch repair"/>
    <property type="evidence" value="ECO:0007669"/>
    <property type="project" value="InterPro"/>
</dbReference>
<proteinExistence type="predicted"/>
<feature type="transmembrane region" description="Helical" evidence="4">
    <location>
        <begin position="29"/>
        <end position="50"/>
    </location>
</feature>
<dbReference type="InterPro" id="IPR045076">
    <property type="entry name" value="MutS"/>
</dbReference>
<dbReference type="RefSeq" id="WP_073121051.1">
    <property type="nucleotide sequence ID" value="NZ_FRAA01000002.1"/>
</dbReference>
<reference evidence="7" key="1">
    <citation type="submission" date="2016-11" db="EMBL/GenBank/DDBJ databases">
        <authorList>
            <person name="Varghese N."/>
            <person name="Submissions S."/>
        </authorList>
    </citation>
    <scope>NUCLEOTIDE SEQUENCE [LARGE SCALE GENOMIC DNA]</scope>
    <source>
        <strain evidence="7">DSM 26134</strain>
    </source>
</reference>
<dbReference type="AlphaFoldDB" id="A0A1M6NEK3"/>
<keyword evidence="4" id="KW-0812">Transmembrane</keyword>
<organism evidence="6 7">
    <name type="scientific">Reichenbachiella agariperforans</name>
    <dbReference type="NCBI Taxonomy" id="156994"/>
    <lineage>
        <taxon>Bacteria</taxon>
        <taxon>Pseudomonadati</taxon>
        <taxon>Bacteroidota</taxon>
        <taxon>Cytophagia</taxon>
        <taxon>Cytophagales</taxon>
        <taxon>Reichenbachiellaceae</taxon>
        <taxon>Reichenbachiella</taxon>
    </lineage>
</organism>
<dbReference type="Pfam" id="PF00488">
    <property type="entry name" value="MutS_V"/>
    <property type="match status" value="1"/>
</dbReference>
<evidence type="ECO:0000256" key="2">
    <source>
        <dbReference type="ARBA" id="ARBA00022840"/>
    </source>
</evidence>
<evidence type="ECO:0000313" key="7">
    <source>
        <dbReference type="Proteomes" id="UP000184474"/>
    </source>
</evidence>
<evidence type="ECO:0000313" key="6">
    <source>
        <dbReference type="EMBL" id="SHJ94158.1"/>
    </source>
</evidence>
<dbReference type="GO" id="GO:0140664">
    <property type="term" value="F:ATP-dependent DNA damage sensor activity"/>
    <property type="evidence" value="ECO:0007669"/>
    <property type="project" value="InterPro"/>
</dbReference>
<name>A0A1M6NEK3_REIAG</name>
<dbReference type="STRING" id="156994.SAMN04488028_102228"/>
<feature type="domain" description="DNA mismatch repair proteins mutS family" evidence="5">
    <location>
        <begin position="424"/>
        <end position="595"/>
    </location>
</feature>
<evidence type="ECO:0000256" key="4">
    <source>
        <dbReference type="SAM" id="Phobius"/>
    </source>
</evidence>
<keyword evidence="7" id="KW-1185">Reference proteome</keyword>
<evidence type="ECO:0000256" key="3">
    <source>
        <dbReference type="ARBA" id="ARBA00023125"/>
    </source>
</evidence>
<dbReference type="SMART" id="SM00534">
    <property type="entry name" value="MUTSac"/>
    <property type="match status" value="1"/>
</dbReference>
<keyword evidence="4" id="KW-0472">Membrane</keyword>
<keyword evidence="4" id="KW-1133">Transmembrane helix</keyword>
<keyword evidence="3" id="KW-0238">DNA-binding</keyword>
<dbReference type="GO" id="GO:0005829">
    <property type="term" value="C:cytosol"/>
    <property type="evidence" value="ECO:0007669"/>
    <property type="project" value="TreeGrafter"/>
</dbReference>
<dbReference type="SUPFAM" id="SSF52540">
    <property type="entry name" value="P-loop containing nucleoside triphosphate hydrolases"/>
    <property type="match status" value="1"/>
</dbReference>
<evidence type="ECO:0000256" key="1">
    <source>
        <dbReference type="ARBA" id="ARBA00022741"/>
    </source>
</evidence>
<gene>
    <name evidence="6" type="ORF">SAMN04488028_102228</name>
</gene>
<protein>
    <submittedName>
        <fullName evidence="6">MutS domain V</fullName>
    </submittedName>
</protein>